<dbReference type="InterPro" id="IPR058031">
    <property type="entry name" value="AAA_lid_NorR"/>
</dbReference>
<dbReference type="Gene3D" id="1.10.8.60">
    <property type="match status" value="1"/>
</dbReference>
<proteinExistence type="predicted"/>
<evidence type="ECO:0000256" key="3">
    <source>
        <dbReference type="ARBA" id="ARBA00023015"/>
    </source>
</evidence>
<dbReference type="InterPro" id="IPR009057">
    <property type="entry name" value="Homeodomain-like_sf"/>
</dbReference>
<dbReference type="InterPro" id="IPR002078">
    <property type="entry name" value="Sigma_54_int"/>
</dbReference>
<dbReference type="PANTHER" id="PTHR32071">
    <property type="entry name" value="TRANSCRIPTIONAL REGULATORY PROTEIN"/>
    <property type="match status" value="1"/>
</dbReference>
<dbReference type="InterPro" id="IPR002197">
    <property type="entry name" value="HTH_Fis"/>
</dbReference>
<dbReference type="CDD" id="cd00009">
    <property type="entry name" value="AAA"/>
    <property type="match status" value="1"/>
</dbReference>
<dbReference type="RefSeq" id="WP_168086112.1">
    <property type="nucleotide sequence ID" value="NZ_JAAVJI010000022.1"/>
</dbReference>
<dbReference type="SUPFAM" id="SSF52540">
    <property type="entry name" value="P-loop containing nucleoside triphosphate hydrolases"/>
    <property type="match status" value="1"/>
</dbReference>
<reference evidence="7 8" key="1">
    <citation type="submission" date="2020-03" db="EMBL/GenBank/DDBJ databases">
        <authorList>
            <person name="Wang L."/>
            <person name="He N."/>
            <person name="Li Y."/>
            <person name="Fang Y."/>
            <person name="Zhang F."/>
        </authorList>
    </citation>
    <scope>NUCLEOTIDE SEQUENCE [LARGE SCALE GENOMIC DNA]</scope>
    <source>
        <strain evidence="8">hsmgli-8</strain>
    </source>
</reference>
<dbReference type="PANTHER" id="PTHR32071:SF77">
    <property type="entry name" value="TRANSCRIPTIONAL REGULATORY PROTEIN"/>
    <property type="match status" value="1"/>
</dbReference>
<dbReference type="Pfam" id="PF02954">
    <property type="entry name" value="HTH_8"/>
    <property type="match status" value="1"/>
</dbReference>
<keyword evidence="1" id="KW-0547">Nucleotide-binding</keyword>
<evidence type="ECO:0000256" key="1">
    <source>
        <dbReference type="ARBA" id="ARBA00022741"/>
    </source>
</evidence>
<dbReference type="PROSITE" id="PS00675">
    <property type="entry name" value="SIGMA54_INTERACT_1"/>
    <property type="match status" value="1"/>
</dbReference>
<dbReference type="Pfam" id="PF01590">
    <property type="entry name" value="GAF"/>
    <property type="match status" value="1"/>
</dbReference>
<organism evidence="7 8">
    <name type="scientific">Pseudomonas quercus</name>
    <dbReference type="NCBI Taxonomy" id="2722792"/>
    <lineage>
        <taxon>Bacteria</taxon>
        <taxon>Pseudomonadati</taxon>
        <taxon>Pseudomonadota</taxon>
        <taxon>Gammaproteobacteria</taxon>
        <taxon>Pseudomonadales</taxon>
        <taxon>Pseudomonadaceae</taxon>
        <taxon>Pseudomonas</taxon>
    </lineage>
</organism>
<evidence type="ECO:0000256" key="2">
    <source>
        <dbReference type="ARBA" id="ARBA00022840"/>
    </source>
</evidence>
<dbReference type="SMART" id="SM00382">
    <property type="entry name" value="AAA"/>
    <property type="match status" value="1"/>
</dbReference>
<keyword evidence="2" id="KW-0067">ATP-binding</keyword>
<protein>
    <submittedName>
        <fullName evidence="7">Sigma-54-dependent Fis family transcriptional regulator</fullName>
    </submittedName>
</protein>
<evidence type="ECO:0000313" key="8">
    <source>
        <dbReference type="Proteomes" id="UP000746535"/>
    </source>
</evidence>
<keyword evidence="4" id="KW-0238">DNA-binding</keyword>
<keyword evidence="8" id="KW-1185">Reference proteome</keyword>
<evidence type="ECO:0000256" key="4">
    <source>
        <dbReference type="ARBA" id="ARBA00023125"/>
    </source>
</evidence>
<keyword evidence="5" id="KW-0804">Transcription</keyword>
<dbReference type="Gene3D" id="3.40.50.300">
    <property type="entry name" value="P-loop containing nucleotide triphosphate hydrolases"/>
    <property type="match status" value="1"/>
</dbReference>
<dbReference type="Pfam" id="PF25601">
    <property type="entry name" value="AAA_lid_14"/>
    <property type="match status" value="1"/>
</dbReference>
<dbReference type="InterPro" id="IPR029016">
    <property type="entry name" value="GAF-like_dom_sf"/>
</dbReference>
<dbReference type="EMBL" id="JAAVJI010000022">
    <property type="protein sequence ID" value="NJP03538.1"/>
    <property type="molecule type" value="Genomic_DNA"/>
</dbReference>
<feature type="domain" description="Sigma-54 factor interaction" evidence="6">
    <location>
        <begin position="305"/>
        <end position="516"/>
    </location>
</feature>
<sequence>MSPNSSGIVHEHAIRDAWARSTAAGLSSQALPNHGSPAPHLVAQWQARRSALLSLAQQHVLPAYAHVLEPIQALLVLADEHGRLLQRWGTPRFDTAHAQAFQPGADWSEAQVGCNALGTALVCGQAVHVEHDEHFLAANRFMSGSAAPLYSADRQLVGVLGLSSDSFLPPSHTLGTVKMMAQALENALLEARFSDAHYRLVFNTARNNLDSPWAGIVVVDADGRVAGANRRADTLLGKDPRGLHIEGLFRVGLGELLKRPAGMPFPLLAAGRSRLQCLLQPPRCPASLKPAAVSEQQALVSKGLRLLERNIPLLICGETGAGKDMLVKALHAASSRSSQPLVAVNCAAIPAELVESELFGYEKGAFTGASQKGNIGLIRKADKGVLFFDEIGDMPLTTQARLLRVLQERAIQPLGSGDPVAVDIRVICATHRHLAEAVAEGRFREDLYYRIAGYTLRLPPLRERSDRRELVQAIWQHHRQPEQTAGFSEAAFEALMNHSWPGNLRQLSSVVQVALAMADDGLIELEHLPEALLAPLPTPLPPRVVEVPAQDINALLRATDGNISQVARRLGVSRNTVYKRLRELNAGAWPADGVAQG</sequence>
<name>A0ABX0YJ94_9PSED</name>
<evidence type="ECO:0000256" key="5">
    <source>
        <dbReference type="ARBA" id="ARBA00023163"/>
    </source>
</evidence>
<dbReference type="InterPro" id="IPR025662">
    <property type="entry name" value="Sigma_54_int_dom_ATP-bd_1"/>
</dbReference>
<dbReference type="InterPro" id="IPR003018">
    <property type="entry name" value="GAF"/>
</dbReference>
<evidence type="ECO:0000313" key="7">
    <source>
        <dbReference type="EMBL" id="NJP03538.1"/>
    </source>
</evidence>
<gene>
    <name evidence="7" type="ORF">HBH25_22140</name>
</gene>
<dbReference type="PRINTS" id="PR01590">
    <property type="entry name" value="HTHFIS"/>
</dbReference>
<dbReference type="InterPro" id="IPR003593">
    <property type="entry name" value="AAA+_ATPase"/>
</dbReference>
<accession>A0ABX0YJ94</accession>
<dbReference type="SUPFAM" id="SSF46689">
    <property type="entry name" value="Homeodomain-like"/>
    <property type="match status" value="1"/>
</dbReference>
<dbReference type="Gene3D" id="1.10.10.60">
    <property type="entry name" value="Homeodomain-like"/>
    <property type="match status" value="1"/>
</dbReference>
<dbReference type="Pfam" id="PF00158">
    <property type="entry name" value="Sigma54_activat"/>
    <property type="match status" value="1"/>
</dbReference>
<comment type="caution">
    <text evidence="7">The sequence shown here is derived from an EMBL/GenBank/DDBJ whole genome shotgun (WGS) entry which is preliminary data.</text>
</comment>
<dbReference type="Proteomes" id="UP000746535">
    <property type="component" value="Unassembled WGS sequence"/>
</dbReference>
<dbReference type="Gene3D" id="3.30.450.40">
    <property type="match status" value="1"/>
</dbReference>
<dbReference type="InterPro" id="IPR027417">
    <property type="entry name" value="P-loop_NTPase"/>
</dbReference>
<keyword evidence="3" id="KW-0805">Transcription regulation</keyword>
<dbReference type="PROSITE" id="PS50045">
    <property type="entry name" value="SIGMA54_INTERACT_4"/>
    <property type="match status" value="1"/>
</dbReference>
<evidence type="ECO:0000259" key="6">
    <source>
        <dbReference type="PROSITE" id="PS50045"/>
    </source>
</evidence>